<proteinExistence type="predicted"/>
<evidence type="ECO:0000313" key="5">
    <source>
        <dbReference type="Proteomes" id="UP000557307"/>
    </source>
</evidence>
<keyword evidence="5" id="KW-1185">Reference proteome</keyword>
<evidence type="ECO:0000256" key="2">
    <source>
        <dbReference type="SAM" id="MobiDB-lite"/>
    </source>
</evidence>
<accession>A0A840TNA4</accession>
<name>A0A840TNA4_9BACT</name>
<sequence length="1172" mass="128126">MGNTPQKSVVQLVIDGEAGKASLKELGTALQQVRKELRNMKQAEGQSDADFAKAYAKKAQEVEKVGVAYHHEAERIKEVTSAQSALAKSTVQLIVDGKKAQVSMKDMENAAKQLTKELHNLKQAEGQSDADFAKAYAEKARQVKTVNEELHSSKTRVNDLTAAGKNLKAGWKDVFVGFLGGTAVTYLTDQLMQLGSLVKDKVYAVSDSFADVAKAADMSKQEVKELNSELGKIDTRTLNEDLRKMAESGGRFGVAKEEMQGFVDSADKLNVALGDQFDSVEDLSESVLKMRNIFSDIKSDNIGEDLLHIGNAMNVLEASGAASGKGLADFGSRIGGVAIPLGFTSGQVLGLSATLENLNVTAERGSTAVNTILQKMLNDVEGFAKVAGMSTKEFEQLLNTDLFGAFVKVAQGAKTSGAQATTFAKILSDLKLEGSGASEVMMKIGANGEMLADQVGLATKAIGESNSVLGEFEKKNNNAAAVIDKLKKKADSFLESIALVGMALVESFGKVTGMISGTGEQLEQLSAQMDKVARAESKLPPLLKRFDELKAKTTLTKEEQEELNKVLDAIADLVPAAVTEFDAYGRALDINKEKVRLYTEEQKKLLETMRQSRIETLRTETQMLGGRAAHLQNVLNRGYEDVDLGMGQRGKRNLTDAERQSMRNEQAQIQAQIKAQQGELHDLEMVDRRKRRGYELPSEKPTSGNNKQPKVPGDDTTSTTYTPGSGDDDDDKKADQRRQRQLDAQRQLEADQLDGLERELQIARNKYAKLRDEAKGHSDEIAKINQMEADALVNIRHKYYEKAEEQYDKQQVHAQEKAAQEKEKKAKEEQAKRDKELEEQQKADEALLKAAYGEKTTEIGKQELSGELLGPDAHQAKLDAEEGYLISLFLLRQAYGEDTSDLEQQIAEKDIERAKMRRDAAVQFAQEMQAAEFELADAKREALTEGVSTLKGFFKESSAIHKGLFVFEKAMAISDIIVKTQREIAAIKLAYAAIPGGQAISTPLVVAAKIRAGISIGTIAGQTIQSFMPGREKGGYTDMASLHVSTQPAGYVNRPTLFDLGGRSYIAGEKYKQEYVIPNDMLKDPVMAATVAQMEQWRLSGTKPSQAVAQGAAGTEGGTSTAALESLMMMHIEETRSLRMAMLSGAISTQLNYRTVEETQAYLNHIRQETAM</sequence>
<evidence type="ECO:0000256" key="1">
    <source>
        <dbReference type="SAM" id="Coils"/>
    </source>
</evidence>
<protein>
    <submittedName>
        <fullName evidence="4">TP901 family phage tail tape measure protein</fullName>
    </submittedName>
</protein>
<organism evidence="4 5">
    <name type="scientific">Rhabdobacter roseus</name>
    <dbReference type="NCBI Taxonomy" id="1655419"/>
    <lineage>
        <taxon>Bacteria</taxon>
        <taxon>Pseudomonadati</taxon>
        <taxon>Bacteroidota</taxon>
        <taxon>Cytophagia</taxon>
        <taxon>Cytophagales</taxon>
        <taxon>Cytophagaceae</taxon>
        <taxon>Rhabdobacter</taxon>
    </lineage>
</organism>
<dbReference type="NCBIfam" id="TIGR01760">
    <property type="entry name" value="tape_meas_TP901"/>
    <property type="match status" value="1"/>
</dbReference>
<comment type="caution">
    <text evidence="4">The sequence shown here is derived from an EMBL/GenBank/DDBJ whole genome shotgun (WGS) entry which is preliminary data.</text>
</comment>
<dbReference type="Pfam" id="PF10145">
    <property type="entry name" value="PhageMin_Tail"/>
    <property type="match status" value="1"/>
</dbReference>
<evidence type="ECO:0000313" key="4">
    <source>
        <dbReference type="EMBL" id="MBB5284415.1"/>
    </source>
</evidence>
<feature type="coiled-coil region" evidence="1">
    <location>
        <begin position="97"/>
        <end position="127"/>
    </location>
</feature>
<feature type="compositionally biased region" description="Basic and acidic residues" evidence="2">
    <location>
        <begin position="731"/>
        <end position="750"/>
    </location>
</feature>
<feature type="coiled-coil region" evidence="1">
    <location>
        <begin position="899"/>
        <end position="941"/>
    </location>
</feature>
<feature type="region of interest" description="Disordered" evidence="2">
    <location>
        <begin position="694"/>
        <end position="750"/>
    </location>
</feature>
<gene>
    <name evidence="4" type="ORF">HNQ92_002558</name>
</gene>
<dbReference type="AlphaFoldDB" id="A0A840TNA4"/>
<reference evidence="4 5" key="1">
    <citation type="submission" date="2020-08" db="EMBL/GenBank/DDBJ databases">
        <title>Genomic Encyclopedia of Type Strains, Phase IV (KMG-IV): sequencing the most valuable type-strain genomes for metagenomic binning, comparative biology and taxonomic classification.</title>
        <authorList>
            <person name="Goeker M."/>
        </authorList>
    </citation>
    <scope>NUCLEOTIDE SEQUENCE [LARGE SCALE GENOMIC DNA]</scope>
    <source>
        <strain evidence="4 5">DSM 105074</strain>
    </source>
</reference>
<dbReference type="InterPro" id="IPR010090">
    <property type="entry name" value="Phage_tape_meas"/>
</dbReference>
<dbReference type="RefSeq" id="WP_184174354.1">
    <property type="nucleotide sequence ID" value="NZ_JACHGF010000003.1"/>
</dbReference>
<evidence type="ECO:0000259" key="3">
    <source>
        <dbReference type="Pfam" id="PF10145"/>
    </source>
</evidence>
<keyword evidence="1" id="KW-0175">Coiled coil</keyword>
<dbReference type="Proteomes" id="UP000557307">
    <property type="component" value="Unassembled WGS sequence"/>
</dbReference>
<feature type="domain" description="Phage tail tape measure protein" evidence="3">
    <location>
        <begin position="228"/>
        <end position="427"/>
    </location>
</feature>
<feature type="region of interest" description="Disordered" evidence="2">
    <location>
        <begin position="806"/>
        <end position="840"/>
    </location>
</feature>
<dbReference type="EMBL" id="JACHGF010000003">
    <property type="protein sequence ID" value="MBB5284415.1"/>
    <property type="molecule type" value="Genomic_DNA"/>
</dbReference>